<accession>A0ABT7LN56</accession>
<protein>
    <submittedName>
        <fullName evidence="2">YfiR family protein</fullName>
    </submittedName>
</protein>
<dbReference type="Proteomes" id="UP001238603">
    <property type="component" value="Unassembled WGS sequence"/>
</dbReference>
<reference evidence="2 3" key="1">
    <citation type="submission" date="2023-06" db="EMBL/GenBank/DDBJ databases">
        <title>Pelomonas sp. APW6 16S ribosomal RNA gene genome sequencing and assembly.</title>
        <authorList>
            <person name="Woo H."/>
        </authorList>
    </citation>
    <scope>NUCLEOTIDE SEQUENCE [LARGE SCALE GENOMIC DNA]</scope>
    <source>
        <strain evidence="2 3">APW6</strain>
    </source>
</reference>
<gene>
    <name evidence="2" type="ORF">QRD43_16830</name>
</gene>
<sequence>MMHRLLRLGLGVAVGMTATLAWPAQVSEEASLKAAFIYRFAQFTQWPVSVKEFTYCTAGAQELSDALRQLVARQHEFSQVRTVSLQQASAGSGCHLLVLSQMDRQEMLRWQQALTDAPVLVVADAPEALRSGAVIALTQEPNGLSFRINNTEAKRRGLVLSSQVLKLAREVR</sequence>
<evidence type="ECO:0000256" key="1">
    <source>
        <dbReference type="SAM" id="SignalP"/>
    </source>
</evidence>
<dbReference type="Pfam" id="PF13689">
    <property type="entry name" value="DUF4154"/>
    <property type="match status" value="1"/>
</dbReference>
<feature type="chain" id="PRO_5045998194" evidence="1">
    <location>
        <begin position="24"/>
        <end position="172"/>
    </location>
</feature>
<name>A0ABT7LN56_9BURK</name>
<comment type="caution">
    <text evidence="2">The sequence shown here is derived from an EMBL/GenBank/DDBJ whole genome shotgun (WGS) entry which is preliminary data.</text>
</comment>
<dbReference type="InterPro" id="IPR025293">
    <property type="entry name" value="YfiR/HmsC-like"/>
</dbReference>
<keyword evidence="3" id="KW-1185">Reference proteome</keyword>
<organism evidence="2 3">
    <name type="scientific">Roseateles subflavus</name>
    <dbReference type="NCBI Taxonomy" id="3053353"/>
    <lineage>
        <taxon>Bacteria</taxon>
        <taxon>Pseudomonadati</taxon>
        <taxon>Pseudomonadota</taxon>
        <taxon>Betaproteobacteria</taxon>
        <taxon>Burkholderiales</taxon>
        <taxon>Sphaerotilaceae</taxon>
        <taxon>Roseateles</taxon>
    </lineage>
</organism>
<dbReference type="EMBL" id="JASVDS010000005">
    <property type="protein sequence ID" value="MDL5033580.1"/>
    <property type="molecule type" value="Genomic_DNA"/>
</dbReference>
<evidence type="ECO:0000313" key="2">
    <source>
        <dbReference type="EMBL" id="MDL5033580.1"/>
    </source>
</evidence>
<evidence type="ECO:0000313" key="3">
    <source>
        <dbReference type="Proteomes" id="UP001238603"/>
    </source>
</evidence>
<dbReference type="RefSeq" id="WP_285983664.1">
    <property type="nucleotide sequence ID" value="NZ_JASVDS010000005.1"/>
</dbReference>
<feature type="signal peptide" evidence="1">
    <location>
        <begin position="1"/>
        <end position="23"/>
    </location>
</feature>
<keyword evidence="1" id="KW-0732">Signal</keyword>
<proteinExistence type="predicted"/>